<dbReference type="GO" id="GO:0009252">
    <property type="term" value="P:peptidoglycan biosynthetic process"/>
    <property type="evidence" value="ECO:0007669"/>
    <property type="project" value="UniProtKB-UniRule"/>
</dbReference>
<accession>A0A0F3IG55</accession>
<dbReference type="InterPro" id="IPR051046">
    <property type="entry name" value="MurCDEF_CellWall_CoF430Synth"/>
</dbReference>
<reference evidence="16" key="1">
    <citation type="submission" date="2015-03" db="EMBL/GenBank/DDBJ databases">
        <title>Draft genome sequence of a novel methanotroph (Sn10-6) isolated from flooded ricefield rhizosphere in India.</title>
        <authorList>
            <person name="Pandit P.S."/>
            <person name="Pore S.D."/>
            <person name="Arora P."/>
            <person name="Kapse N.G."/>
            <person name="Dhakephalkar P.K."/>
            <person name="Rahalkar M.C."/>
        </authorList>
    </citation>
    <scope>NUCLEOTIDE SEQUENCE [LARGE SCALE GENOMIC DNA]</scope>
    <source>
        <strain evidence="16">Sn10-6</strain>
    </source>
</reference>
<dbReference type="InterPro" id="IPR013221">
    <property type="entry name" value="Mur_ligase_cen"/>
</dbReference>
<dbReference type="GO" id="GO:0008766">
    <property type="term" value="F:UDP-N-acetylmuramoylalanyl-D-glutamyl-2,6-diaminopimelate-D-alanyl-D-alanine ligase activity"/>
    <property type="evidence" value="ECO:0007669"/>
    <property type="project" value="RHEA"/>
</dbReference>
<dbReference type="UniPathway" id="UPA00219"/>
<evidence type="ECO:0000256" key="8">
    <source>
        <dbReference type="ARBA" id="ARBA00023306"/>
    </source>
</evidence>
<dbReference type="GO" id="GO:0051301">
    <property type="term" value="P:cell division"/>
    <property type="evidence" value="ECO:0007669"/>
    <property type="project" value="UniProtKB-KW"/>
</dbReference>
<feature type="domain" description="Mur ligase central" evidence="14">
    <location>
        <begin position="104"/>
        <end position="299"/>
    </location>
</feature>
<dbReference type="HAMAP" id="MF_02019">
    <property type="entry name" value="MurF"/>
    <property type="match status" value="1"/>
</dbReference>
<evidence type="ECO:0000313" key="16">
    <source>
        <dbReference type="Proteomes" id="UP000033684"/>
    </source>
</evidence>
<comment type="caution">
    <text evidence="15">The sequence shown here is derived from an EMBL/GenBank/DDBJ whole genome shotgun (WGS) entry which is preliminary data.</text>
</comment>
<dbReference type="SUPFAM" id="SSF63418">
    <property type="entry name" value="MurE/MurF N-terminal domain"/>
    <property type="match status" value="1"/>
</dbReference>
<keyword evidence="9 10" id="KW-0961">Cell wall biogenesis/degradation</keyword>
<gene>
    <name evidence="10" type="primary">murF</name>
    <name evidence="15" type="ORF">VZ94_16455</name>
</gene>
<feature type="domain" description="Mur ligase C-terminal" evidence="13">
    <location>
        <begin position="321"/>
        <end position="440"/>
    </location>
</feature>
<evidence type="ECO:0000259" key="14">
    <source>
        <dbReference type="Pfam" id="PF08245"/>
    </source>
</evidence>
<dbReference type="PANTHER" id="PTHR43024:SF1">
    <property type="entry name" value="UDP-N-ACETYLMURAMOYL-TRIPEPTIDE--D-ALANYL-D-ALANINE LIGASE"/>
    <property type="match status" value="1"/>
</dbReference>
<comment type="pathway">
    <text evidence="10 11">Cell wall biogenesis; peptidoglycan biosynthesis.</text>
</comment>
<proteinExistence type="inferred from homology"/>
<dbReference type="Gene3D" id="3.40.1190.10">
    <property type="entry name" value="Mur-like, catalytic domain"/>
    <property type="match status" value="1"/>
</dbReference>
<dbReference type="InterPro" id="IPR035911">
    <property type="entry name" value="MurE/MurF_N"/>
</dbReference>
<dbReference type="GO" id="GO:0005524">
    <property type="term" value="F:ATP binding"/>
    <property type="evidence" value="ECO:0007669"/>
    <property type="project" value="UniProtKB-UniRule"/>
</dbReference>
<dbReference type="OrthoDB" id="9801978at2"/>
<keyword evidence="7 10" id="KW-0573">Peptidoglycan synthesis</keyword>
<dbReference type="GO" id="GO:0047480">
    <property type="term" value="F:UDP-N-acetylmuramoyl-tripeptide-D-alanyl-D-alanine ligase activity"/>
    <property type="evidence" value="ECO:0007669"/>
    <property type="project" value="UniProtKB-UniRule"/>
</dbReference>
<sequence length="455" mass="48224">MAMRLSEIAACVGGALLGEDKTIHSVSIDTRTIKPEQLYIAIKGRQFDGNDFVGDAERAGAVAALVNHGVSANIPLIQVADTRLALAQLAARWRQAAPIRMVGITGSNGKTTVKEMTAAILAAAAGDTDKVLFTQGNLNNDIGVPLTLLRLQDVHKFAVIEMGANHPGEIAYTSKIAQADVSILNNAGPAHLEGFGSVEGVAKAKGEIITSLADNGIAILNRDDPFFAFWLELAKPRRVLSFGLNSLADVSAKNLAMSIRDEQFITTFDLVTQAGVVNCCLQLAGRHNVLNALAAIAAALALDIDINAIVQGLASVKPVTGRLQLLRGRLGSIVIDDTYNANAASLKVGLDVLALCNKESWLALGAFGELGEGSEQIHFELGQMIKASGVTKLYATGNNAKHTVTAFGEGAQYFEEQEQLITALSQDVRGHEAILVKGSRSQRMEKCRCSLSGKF</sequence>
<dbReference type="GO" id="GO:0005737">
    <property type="term" value="C:cytoplasm"/>
    <property type="evidence" value="ECO:0007669"/>
    <property type="project" value="UniProtKB-SubCell"/>
</dbReference>
<evidence type="ECO:0000256" key="11">
    <source>
        <dbReference type="RuleBase" id="RU004136"/>
    </source>
</evidence>
<evidence type="ECO:0000256" key="9">
    <source>
        <dbReference type="ARBA" id="ARBA00023316"/>
    </source>
</evidence>
<evidence type="ECO:0000256" key="5">
    <source>
        <dbReference type="ARBA" id="ARBA00022840"/>
    </source>
</evidence>
<dbReference type="InterPro" id="IPR000713">
    <property type="entry name" value="Mur_ligase_N"/>
</dbReference>
<feature type="binding site" evidence="10">
    <location>
        <begin position="106"/>
        <end position="112"/>
    </location>
    <ligand>
        <name>ATP</name>
        <dbReference type="ChEBI" id="CHEBI:30616"/>
    </ligand>
</feature>
<dbReference type="EC" id="6.3.2.10" evidence="10 11"/>
<keyword evidence="16" id="KW-1185">Reference proteome</keyword>
<dbReference type="GO" id="GO:0071555">
    <property type="term" value="P:cell wall organization"/>
    <property type="evidence" value="ECO:0007669"/>
    <property type="project" value="UniProtKB-KW"/>
</dbReference>
<evidence type="ECO:0000256" key="2">
    <source>
        <dbReference type="ARBA" id="ARBA00022598"/>
    </source>
</evidence>
<keyword evidence="3 10" id="KW-0132">Cell division</keyword>
<evidence type="ECO:0000256" key="7">
    <source>
        <dbReference type="ARBA" id="ARBA00022984"/>
    </source>
</evidence>
<dbReference type="SUPFAM" id="SSF53244">
    <property type="entry name" value="MurD-like peptide ligases, peptide-binding domain"/>
    <property type="match status" value="1"/>
</dbReference>
<keyword evidence="2 10" id="KW-0436">Ligase</keyword>
<dbReference type="Pfam" id="PF08245">
    <property type="entry name" value="Mur_ligase_M"/>
    <property type="match status" value="1"/>
</dbReference>
<dbReference type="InterPro" id="IPR036615">
    <property type="entry name" value="Mur_ligase_C_dom_sf"/>
</dbReference>
<dbReference type="AlphaFoldDB" id="A0A0F3IG55"/>
<feature type="domain" description="Mur ligase N-terminal catalytic" evidence="12">
    <location>
        <begin position="22"/>
        <end position="93"/>
    </location>
</feature>
<dbReference type="Gene3D" id="3.90.190.20">
    <property type="entry name" value="Mur ligase, C-terminal domain"/>
    <property type="match status" value="1"/>
</dbReference>
<comment type="similarity">
    <text evidence="10">Belongs to the MurCDEF family. MurF subfamily.</text>
</comment>
<dbReference type="InterPro" id="IPR004101">
    <property type="entry name" value="Mur_ligase_C"/>
</dbReference>
<evidence type="ECO:0000256" key="1">
    <source>
        <dbReference type="ARBA" id="ARBA00022490"/>
    </source>
</evidence>
<comment type="subcellular location">
    <subcellularLocation>
        <location evidence="10 11">Cytoplasm</location>
    </subcellularLocation>
</comment>
<dbReference type="Gene3D" id="3.40.1390.10">
    <property type="entry name" value="MurE/MurF, N-terminal domain"/>
    <property type="match status" value="1"/>
</dbReference>
<keyword evidence="6 10" id="KW-0133">Cell shape</keyword>
<reference evidence="15 16" key="2">
    <citation type="journal article" date="2016" name="Microb. Ecol.">
        <title>Genome Characteristics of a Novel Type I Methanotroph (Sn10-6) Isolated from a Flooded Indian Rice Field.</title>
        <authorList>
            <person name="Rahalkar M.C."/>
            <person name="Pandit P.S."/>
            <person name="Dhakephalkar P.K."/>
            <person name="Pore S."/>
            <person name="Arora P."/>
            <person name="Kapse N."/>
        </authorList>
    </citation>
    <scope>NUCLEOTIDE SEQUENCE [LARGE SCALE GENOMIC DNA]</scope>
    <source>
        <strain evidence="15 16">Sn10-6</strain>
    </source>
</reference>
<evidence type="ECO:0000256" key="6">
    <source>
        <dbReference type="ARBA" id="ARBA00022960"/>
    </source>
</evidence>
<dbReference type="PATRIC" id="fig|1632867.3.peg.2108"/>
<comment type="function">
    <text evidence="10 11">Involved in cell wall formation. Catalyzes the final step in the synthesis of UDP-N-acetylmuramoyl-pentapeptide, the precursor of murein.</text>
</comment>
<comment type="catalytic activity">
    <reaction evidence="10 11">
        <text>D-alanyl-D-alanine + UDP-N-acetyl-alpha-D-muramoyl-L-alanyl-gamma-D-glutamyl-meso-2,6-diaminopimelate + ATP = UDP-N-acetyl-alpha-D-muramoyl-L-alanyl-gamma-D-glutamyl-meso-2,6-diaminopimeloyl-D-alanyl-D-alanine + ADP + phosphate + H(+)</text>
        <dbReference type="Rhea" id="RHEA:28374"/>
        <dbReference type="ChEBI" id="CHEBI:15378"/>
        <dbReference type="ChEBI" id="CHEBI:30616"/>
        <dbReference type="ChEBI" id="CHEBI:43474"/>
        <dbReference type="ChEBI" id="CHEBI:57822"/>
        <dbReference type="ChEBI" id="CHEBI:61386"/>
        <dbReference type="ChEBI" id="CHEBI:83905"/>
        <dbReference type="ChEBI" id="CHEBI:456216"/>
        <dbReference type="EC" id="6.3.2.10"/>
    </reaction>
</comment>
<keyword evidence="5 10" id="KW-0067">ATP-binding</keyword>
<evidence type="ECO:0000313" key="15">
    <source>
        <dbReference type="EMBL" id="KJV05662.1"/>
    </source>
</evidence>
<dbReference type="Proteomes" id="UP000033684">
    <property type="component" value="Unassembled WGS sequence"/>
</dbReference>
<dbReference type="NCBIfam" id="TIGR01143">
    <property type="entry name" value="murF"/>
    <property type="match status" value="1"/>
</dbReference>
<keyword evidence="1 10" id="KW-0963">Cytoplasm</keyword>
<dbReference type="GO" id="GO:0008360">
    <property type="term" value="P:regulation of cell shape"/>
    <property type="evidence" value="ECO:0007669"/>
    <property type="project" value="UniProtKB-KW"/>
</dbReference>
<evidence type="ECO:0000256" key="10">
    <source>
        <dbReference type="HAMAP-Rule" id="MF_02019"/>
    </source>
</evidence>
<keyword evidence="4 10" id="KW-0547">Nucleotide-binding</keyword>
<dbReference type="Pfam" id="PF01225">
    <property type="entry name" value="Mur_ligase"/>
    <property type="match status" value="1"/>
</dbReference>
<evidence type="ECO:0000256" key="3">
    <source>
        <dbReference type="ARBA" id="ARBA00022618"/>
    </source>
</evidence>
<evidence type="ECO:0000259" key="13">
    <source>
        <dbReference type="Pfam" id="PF02875"/>
    </source>
</evidence>
<evidence type="ECO:0000259" key="12">
    <source>
        <dbReference type="Pfam" id="PF01225"/>
    </source>
</evidence>
<protein>
    <recommendedName>
        <fullName evidence="10 11">UDP-N-acetylmuramoyl-tripeptide--D-alanyl-D-alanine ligase</fullName>
        <ecNumber evidence="10 11">6.3.2.10</ecNumber>
    </recommendedName>
    <alternativeName>
        <fullName evidence="10">D-alanyl-D-alanine-adding enzyme</fullName>
    </alternativeName>
</protein>
<dbReference type="PANTHER" id="PTHR43024">
    <property type="entry name" value="UDP-N-ACETYLMURAMOYL-TRIPEPTIDE--D-ALANYL-D-ALANINE LIGASE"/>
    <property type="match status" value="1"/>
</dbReference>
<dbReference type="EMBL" id="LAJX01000190">
    <property type="protein sequence ID" value="KJV05662.1"/>
    <property type="molecule type" value="Genomic_DNA"/>
</dbReference>
<name>A0A0F3IG55_9GAMM</name>
<keyword evidence="8 10" id="KW-0131">Cell cycle</keyword>
<dbReference type="SUPFAM" id="SSF53623">
    <property type="entry name" value="MurD-like peptide ligases, catalytic domain"/>
    <property type="match status" value="1"/>
</dbReference>
<dbReference type="Pfam" id="PF02875">
    <property type="entry name" value="Mur_ligase_C"/>
    <property type="match status" value="1"/>
</dbReference>
<dbReference type="InterPro" id="IPR005863">
    <property type="entry name" value="UDP-N-AcMur_synth"/>
</dbReference>
<evidence type="ECO:0000256" key="4">
    <source>
        <dbReference type="ARBA" id="ARBA00022741"/>
    </source>
</evidence>
<organism evidence="15 16">
    <name type="scientific">Methylocucumis oryzae</name>
    <dbReference type="NCBI Taxonomy" id="1632867"/>
    <lineage>
        <taxon>Bacteria</taxon>
        <taxon>Pseudomonadati</taxon>
        <taxon>Pseudomonadota</taxon>
        <taxon>Gammaproteobacteria</taxon>
        <taxon>Methylococcales</taxon>
        <taxon>Methylococcaceae</taxon>
        <taxon>Methylocucumis</taxon>
    </lineage>
</organism>
<dbReference type="InterPro" id="IPR036565">
    <property type="entry name" value="Mur-like_cat_sf"/>
</dbReference>